<dbReference type="NCBIfam" id="NF005574">
    <property type="entry name" value="PRK07259.1"/>
    <property type="match status" value="1"/>
</dbReference>
<protein>
    <recommendedName>
        <fullName evidence="9">Dihydroorotate dehydrogenase</fullName>
        <shortName evidence="9">DHOD</shortName>
        <shortName evidence="9">DHODase</shortName>
        <shortName evidence="9">DHOdehase</shortName>
        <ecNumber evidence="9">1.3.-.-</ecNumber>
    </recommendedName>
</protein>
<dbReference type="InterPro" id="IPR013785">
    <property type="entry name" value="Aldolase_TIM"/>
</dbReference>
<evidence type="ECO:0000256" key="3">
    <source>
        <dbReference type="ARBA" id="ARBA00008008"/>
    </source>
</evidence>
<accession>A0A2H0XWY8</accession>
<dbReference type="CDD" id="cd04740">
    <property type="entry name" value="DHOD_1B_like"/>
    <property type="match status" value="1"/>
</dbReference>
<feature type="binding site" evidence="9">
    <location>
        <position position="99"/>
    </location>
    <ligand>
        <name>FMN</name>
        <dbReference type="ChEBI" id="CHEBI:58210"/>
    </ligand>
</feature>
<dbReference type="InterPro" id="IPR012135">
    <property type="entry name" value="Dihydroorotate_DH_1_2"/>
</dbReference>
<dbReference type="GO" id="GO:0005737">
    <property type="term" value="C:cytoplasm"/>
    <property type="evidence" value="ECO:0007669"/>
    <property type="project" value="UniProtKB-SubCell"/>
</dbReference>
<comment type="caution">
    <text evidence="11">The sequence shown here is derived from an EMBL/GenBank/DDBJ whole genome shotgun (WGS) entry which is preliminary data.</text>
</comment>
<dbReference type="GO" id="GO:0044205">
    <property type="term" value="P:'de novo' UMP biosynthetic process"/>
    <property type="evidence" value="ECO:0007669"/>
    <property type="project" value="UniProtKB-UniRule"/>
</dbReference>
<dbReference type="GO" id="GO:0004152">
    <property type="term" value="F:dihydroorotate dehydrogenase activity"/>
    <property type="evidence" value="ECO:0007669"/>
    <property type="project" value="UniProtKB-UniRule"/>
</dbReference>
<dbReference type="AlphaFoldDB" id="A0A2H0XWY8"/>
<keyword evidence="4 9" id="KW-0963">Cytoplasm</keyword>
<feature type="binding site" evidence="9">
    <location>
        <begin position="265"/>
        <end position="266"/>
    </location>
    <ligand>
        <name>FMN</name>
        <dbReference type="ChEBI" id="CHEBI:58210"/>
    </ligand>
</feature>
<feature type="binding site" evidence="9">
    <location>
        <begin position="69"/>
        <end position="73"/>
    </location>
    <ligand>
        <name>substrate</name>
    </ligand>
</feature>
<dbReference type="PROSITE" id="PS00911">
    <property type="entry name" value="DHODEHASE_1"/>
    <property type="match status" value="1"/>
</dbReference>
<feature type="binding site" evidence="9">
    <location>
        <begin position="45"/>
        <end position="46"/>
    </location>
    <ligand>
        <name>FMN</name>
        <dbReference type="ChEBI" id="CHEBI:58210"/>
    </ligand>
</feature>
<feature type="binding site" evidence="9">
    <location>
        <begin position="243"/>
        <end position="244"/>
    </location>
    <ligand>
        <name>FMN</name>
        <dbReference type="ChEBI" id="CHEBI:58210"/>
    </ligand>
</feature>
<evidence type="ECO:0000256" key="4">
    <source>
        <dbReference type="ARBA" id="ARBA00022490"/>
    </source>
</evidence>
<name>A0A2H0XWY8_UNCSA</name>
<evidence type="ECO:0000259" key="10">
    <source>
        <dbReference type="Pfam" id="PF01180"/>
    </source>
</evidence>
<dbReference type="InterPro" id="IPR001295">
    <property type="entry name" value="Dihydroorotate_DH_CS"/>
</dbReference>
<evidence type="ECO:0000256" key="1">
    <source>
        <dbReference type="ARBA" id="ARBA00004496"/>
    </source>
</evidence>
<evidence type="ECO:0000256" key="5">
    <source>
        <dbReference type="ARBA" id="ARBA00022630"/>
    </source>
</evidence>
<dbReference type="PANTHER" id="PTHR48109:SF1">
    <property type="entry name" value="DIHYDROOROTATE DEHYDROGENASE (FUMARATE)"/>
    <property type="match status" value="1"/>
</dbReference>
<organism evidence="11 12">
    <name type="scientific">Candidatus Saganbacteria bacterium CG08_land_8_20_14_0_20_45_16</name>
    <dbReference type="NCBI Taxonomy" id="2014293"/>
    <lineage>
        <taxon>Bacteria</taxon>
        <taxon>Bacillati</taxon>
        <taxon>Saganbacteria</taxon>
    </lineage>
</organism>
<dbReference type="Gene3D" id="3.20.20.70">
    <property type="entry name" value="Aldolase class I"/>
    <property type="match status" value="1"/>
</dbReference>
<dbReference type="GO" id="GO:0006207">
    <property type="term" value="P:'de novo' pyrimidine nucleobase biosynthetic process"/>
    <property type="evidence" value="ECO:0007669"/>
    <property type="project" value="InterPro"/>
</dbReference>
<reference evidence="11 12" key="1">
    <citation type="submission" date="2017-09" db="EMBL/GenBank/DDBJ databases">
        <title>Depth-based differentiation of microbial function through sediment-hosted aquifers and enrichment of novel symbionts in the deep terrestrial subsurface.</title>
        <authorList>
            <person name="Probst A.J."/>
            <person name="Ladd B."/>
            <person name="Jarett J.K."/>
            <person name="Geller-Mcgrath D.E."/>
            <person name="Sieber C.M."/>
            <person name="Emerson J.B."/>
            <person name="Anantharaman K."/>
            <person name="Thomas B.C."/>
            <person name="Malmstrom R."/>
            <person name="Stieglmeier M."/>
            <person name="Klingl A."/>
            <person name="Woyke T."/>
            <person name="Ryan C.M."/>
            <person name="Banfield J.F."/>
        </authorList>
    </citation>
    <scope>NUCLEOTIDE SEQUENCE [LARGE SCALE GENOMIC DNA]</scope>
    <source>
        <strain evidence="11">CG08_land_8_20_14_0_20_45_16</strain>
    </source>
</reference>
<evidence type="ECO:0000256" key="8">
    <source>
        <dbReference type="ARBA" id="ARBA00023002"/>
    </source>
</evidence>
<gene>
    <name evidence="9" type="primary">pyrD</name>
    <name evidence="11" type="ORF">COT42_05895</name>
</gene>
<evidence type="ECO:0000313" key="11">
    <source>
        <dbReference type="EMBL" id="PIS29275.1"/>
    </source>
</evidence>
<dbReference type="HAMAP" id="MF_00224">
    <property type="entry name" value="DHO_dh_type1"/>
    <property type="match status" value="1"/>
</dbReference>
<dbReference type="EC" id="1.3.-.-" evidence="9"/>
<dbReference type="InterPro" id="IPR005720">
    <property type="entry name" value="Dihydroorotate_DH_cat"/>
</dbReference>
<feature type="binding site" evidence="9">
    <location>
        <position position="127"/>
    </location>
    <ligand>
        <name>FMN</name>
        <dbReference type="ChEBI" id="CHEBI:58210"/>
    </ligand>
</feature>
<dbReference type="InterPro" id="IPR024920">
    <property type="entry name" value="Dihydroorotate_DH_1"/>
</dbReference>
<feature type="active site" description="Nucleophile" evidence="9">
    <location>
        <position position="130"/>
    </location>
</feature>
<sequence>MANLETEIAGIKMKNPIMVASGTFGYGQEPAELIDLNQLGAIITKTITLKPREGNPPPRIVETASGMLNAIGLQNNGVHDFIKNSFPFLAKFDTPVIANIAGESASEYAEMAKILSREKTVKGIEINISCPNVKKGGVQFGIDPQLTAEVVKAVRQATKLPLITKLTPNVTDITVIAKAAEKAGSDAISLINTLMGMKIDIKNRKSKLGTATGGLSGPAIKPIALRMVWQTAQVIKIPIIGIGGIMTAEDAIEFLIAGASTIQVGTANFVNNETPLKIIQGIGHYLEEHKISLKKIISSFA</sequence>
<feature type="binding site" evidence="9">
    <location>
        <begin position="192"/>
        <end position="193"/>
    </location>
    <ligand>
        <name>substrate</name>
    </ligand>
</feature>
<evidence type="ECO:0000256" key="6">
    <source>
        <dbReference type="ARBA" id="ARBA00022643"/>
    </source>
</evidence>
<dbReference type="InterPro" id="IPR050074">
    <property type="entry name" value="DHO_dehydrogenase"/>
</dbReference>
<comment type="pathway">
    <text evidence="2 9">Pyrimidine metabolism; UMP biosynthesis via de novo pathway.</text>
</comment>
<comment type="function">
    <text evidence="9">Catalyzes the conversion of dihydroorotate to orotate.</text>
</comment>
<keyword evidence="5 9" id="KW-0285">Flavoprotein</keyword>
<proteinExistence type="inferred from homology"/>
<feature type="binding site" evidence="9">
    <location>
        <position position="191"/>
    </location>
    <ligand>
        <name>FMN</name>
        <dbReference type="ChEBI" id="CHEBI:58210"/>
    </ligand>
</feature>
<evidence type="ECO:0000313" key="12">
    <source>
        <dbReference type="Proteomes" id="UP000231343"/>
    </source>
</evidence>
<dbReference type="PANTHER" id="PTHR48109">
    <property type="entry name" value="DIHYDROOROTATE DEHYDROGENASE (QUINONE), MITOCHONDRIAL-RELATED"/>
    <property type="match status" value="1"/>
</dbReference>
<dbReference type="InterPro" id="IPR033888">
    <property type="entry name" value="DHOD_1B"/>
</dbReference>
<dbReference type="SUPFAM" id="SSF51395">
    <property type="entry name" value="FMN-linked oxidoreductases"/>
    <property type="match status" value="1"/>
</dbReference>
<evidence type="ECO:0000256" key="7">
    <source>
        <dbReference type="ARBA" id="ARBA00022975"/>
    </source>
</evidence>
<comment type="cofactor">
    <cofactor evidence="9">
        <name>FMN</name>
        <dbReference type="ChEBI" id="CHEBI:58210"/>
    </cofactor>
    <text evidence="9">Binds 1 FMN per subunit.</text>
</comment>
<feature type="binding site" evidence="9">
    <location>
        <position position="127"/>
    </location>
    <ligand>
        <name>substrate</name>
    </ligand>
</feature>
<feature type="binding site" evidence="9">
    <location>
        <position position="165"/>
    </location>
    <ligand>
        <name>FMN</name>
        <dbReference type="ChEBI" id="CHEBI:58210"/>
    </ligand>
</feature>
<dbReference type="FunFam" id="3.20.20.70:FF:000027">
    <property type="entry name" value="Dihydropyrimidine dehydrogenase [NADP(+)]"/>
    <property type="match status" value="1"/>
</dbReference>
<dbReference type="UniPathway" id="UPA00070"/>
<keyword evidence="8 9" id="KW-0560">Oxidoreductase</keyword>
<feature type="binding site" evidence="9">
    <location>
        <position position="217"/>
    </location>
    <ligand>
        <name>FMN</name>
        <dbReference type="ChEBI" id="CHEBI:58210"/>
    </ligand>
</feature>
<dbReference type="PIRSF" id="PIRSF000164">
    <property type="entry name" value="DHO_oxidase"/>
    <property type="match status" value="1"/>
</dbReference>
<comment type="catalytic activity">
    <reaction evidence="9">
        <text>(S)-dihydroorotate + A = orotate + AH2</text>
        <dbReference type="Rhea" id="RHEA:18073"/>
        <dbReference type="ChEBI" id="CHEBI:13193"/>
        <dbReference type="ChEBI" id="CHEBI:17499"/>
        <dbReference type="ChEBI" id="CHEBI:30839"/>
        <dbReference type="ChEBI" id="CHEBI:30864"/>
    </reaction>
</comment>
<feature type="binding site" evidence="9">
    <location>
        <position position="21"/>
    </location>
    <ligand>
        <name>FMN</name>
        <dbReference type="ChEBI" id="CHEBI:58210"/>
    </ligand>
</feature>
<dbReference type="EMBL" id="PEYM01000093">
    <property type="protein sequence ID" value="PIS29275.1"/>
    <property type="molecule type" value="Genomic_DNA"/>
</dbReference>
<evidence type="ECO:0000256" key="9">
    <source>
        <dbReference type="HAMAP-Rule" id="MF_00224"/>
    </source>
</evidence>
<comment type="subcellular location">
    <subcellularLocation>
        <location evidence="1 9">Cytoplasm</location>
    </subcellularLocation>
</comment>
<dbReference type="PROSITE" id="PS00912">
    <property type="entry name" value="DHODEHASE_2"/>
    <property type="match status" value="1"/>
</dbReference>
<feature type="domain" description="Dihydroorotate dehydrogenase catalytic" evidence="10">
    <location>
        <begin position="4"/>
        <end position="286"/>
    </location>
</feature>
<dbReference type="Proteomes" id="UP000231343">
    <property type="component" value="Unassembled WGS sequence"/>
</dbReference>
<dbReference type="NCBIfam" id="TIGR01037">
    <property type="entry name" value="pyrD_sub1_fam"/>
    <property type="match status" value="1"/>
</dbReference>
<evidence type="ECO:0000256" key="2">
    <source>
        <dbReference type="ARBA" id="ARBA00004725"/>
    </source>
</evidence>
<keyword evidence="7 9" id="KW-0665">Pyrimidine biosynthesis</keyword>
<keyword evidence="6 9" id="KW-0288">FMN</keyword>
<comment type="similarity">
    <text evidence="3 9">Belongs to the dihydroorotate dehydrogenase family. Type 1 subfamily.</text>
</comment>
<dbReference type="Pfam" id="PF01180">
    <property type="entry name" value="DHO_dh"/>
    <property type="match status" value="1"/>
</dbReference>
<feature type="binding site" evidence="9">
    <location>
        <position position="45"/>
    </location>
    <ligand>
        <name>substrate</name>
    </ligand>
</feature>
<dbReference type="InterPro" id="IPR049622">
    <property type="entry name" value="Dihydroorotate_DH_I"/>
</dbReference>